<dbReference type="CDD" id="cd22392">
    <property type="entry name" value="KH-I_PNO1_rpt2"/>
    <property type="match status" value="1"/>
</dbReference>
<dbReference type="SUPFAM" id="SSF54791">
    <property type="entry name" value="Eukaryotic type KH-domain (KH-domain type I)"/>
    <property type="match status" value="1"/>
</dbReference>
<feature type="domain" description="K Homology" evidence="10">
    <location>
        <begin position="164"/>
        <end position="237"/>
    </location>
</feature>
<dbReference type="AlphaFoldDB" id="A0A9W8YB88"/>
<accession>A0A9W8YB88</accession>
<keyword evidence="5" id="KW-0694">RNA-binding</keyword>
<dbReference type="Pfam" id="PF22891">
    <property type="entry name" value="KH_PNO1_2nd"/>
    <property type="match status" value="1"/>
</dbReference>
<evidence type="ECO:0000313" key="11">
    <source>
        <dbReference type="EMBL" id="KAJ4370568.1"/>
    </source>
</evidence>
<evidence type="ECO:0000256" key="4">
    <source>
        <dbReference type="ARBA" id="ARBA00016042"/>
    </source>
</evidence>
<evidence type="ECO:0000313" key="12">
    <source>
        <dbReference type="Proteomes" id="UP001140560"/>
    </source>
</evidence>
<dbReference type="Gene3D" id="3.30.1370.10">
    <property type="entry name" value="K Homology domain, type 1"/>
    <property type="match status" value="1"/>
</dbReference>
<evidence type="ECO:0000256" key="6">
    <source>
        <dbReference type="ARBA" id="ARBA00023242"/>
    </source>
</evidence>
<evidence type="ECO:0000256" key="3">
    <source>
        <dbReference type="ARBA" id="ARBA00011420"/>
    </source>
</evidence>
<sequence>MPAPTALMRKPEELAEGVALEATDVPLPIEDDAELIDMNFEPTGAPDETLAASTEDTPMTDETGRPKFGPGKAIPLAFRREQRKISIPPHRLSPLKSAWPKIYPPLVEHLKLQVRMNTKTRSVELRTSSTTTDTGALQKGEDFVKAFTLGFDVDDAIALLRLDDLYIETFEIKDVKTLNGEHLGRAIGRIAGKDGKTKFAIENASRTRVVLADQKIHILGGFKNIHIAREAIVSLILGQNPSKVYGNLRTVAGRMKERF</sequence>
<proteinExistence type="inferred from homology"/>
<dbReference type="GO" id="GO:0005730">
    <property type="term" value="C:nucleolus"/>
    <property type="evidence" value="ECO:0007669"/>
    <property type="project" value="UniProtKB-SubCell"/>
</dbReference>
<comment type="function">
    <text evidence="7">Required for small ribosomal subunit (SSU) synthesis. Has a role in the processing of early nucleolar and late cytoplasmic pre-RNA species.</text>
</comment>
<dbReference type="GO" id="GO:0003723">
    <property type="term" value="F:RNA binding"/>
    <property type="evidence" value="ECO:0007669"/>
    <property type="project" value="UniProtKB-KW"/>
</dbReference>
<feature type="region of interest" description="Disordered" evidence="9">
    <location>
        <begin position="42"/>
        <end position="71"/>
    </location>
</feature>
<evidence type="ECO:0000256" key="9">
    <source>
        <dbReference type="SAM" id="MobiDB-lite"/>
    </source>
</evidence>
<keyword evidence="12" id="KW-1185">Reference proteome</keyword>
<evidence type="ECO:0000256" key="5">
    <source>
        <dbReference type="ARBA" id="ARBA00022884"/>
    </source>
</evidence>
<comment type="subunit">
    <text evidence="3">Component of the small ribosomal subunit, ribosomal RNA processing complex (SSU RRP complex).</text>
</comment>
<dbReference type="Proteomes" id="UP001140560">
    <property type="component" value="Unassembled WGS sequence"/>
</dbReference>
<keyword evidence="6" id="KW-0539">Nucleus</keyword>
<comment type="subcellular location">
    <subcellularLocation>
        <location evidence="1">Nucleus</location>
        <location evidence="1">Nucleolus</location>
    </subcellularLocation>
</comment>
<reference evidence="11" key="1">
    <citation type="submission" date="2022-10" db="EMBL/GenBank/DDBJ databases">
        <title>Tapping the CABI collections for fungal endophytes: first genome assemblies for Collariella, Neodidymelliopsis, Ascochyta clinopodiicola, Didymella pomorum, Didymosphaeria variabile, Neocosmospora piperis and Neocucurbitaria cava.</title>
        <authorList>
            <person name="Hill R."/>
        </authorList>
    </citation>
    <scope>NUCLEOTIDE SEQUENCE</scope>
    <source>
        <strain evidence="11">IMI 356814</strain>
    </source>
</reference>
<name>A0A9W8YB88_9PLEO</name>
<dbReference type="InterPro" id="IPR004087">
    <property type="entry name" value="KH_dom"/>
</dbReference>
<dbReference type="InterPro" id="IPR055212">
    <property type="entry name" value="KH-I_PNO1_first"/>
</dbReference>
<dbReference type="EMBL" id="JAPEUY010000008">
    <property type="protein sequence ID" value="KAJ4370568.1"/>
    <property type="molecule type" value="Genomic_DNA"/>
</dbReference>
<evidence type="ECO:0000256" key="1">
    <source>
        <dbReference type="ARBA" id="ARBA00004604"/>
    </source>
</evidence>
<gene>
    <name evidence="11" type="primary">PNO1</name>
    <name evidence="11" type="ORF">N0V83_005089</name>
</gene>
<dbReference type="FunFam" id="3.30.1370.10:FF:000009">
    <property type="entry name" value="RNA-binding protein PNO1"/>
    <property type="match status" value="1"/>
</dbReference>
<comment type="similarity">
    <text evidence="2">Belongs to the PNO1 family.</text>
</comment>
<dbReference type="InterPro" id="IPR055211">
    <property type="entry name" value="KH_PNO1_2nd"/>
</dbReference>
<evidence type="ECO:0000259" key="10">
    <source>
        <dbReference type="SMART" id="SM00322"/>
    </source>
</evidence>
<dbReference type="PANTHER" id="PTHR12826">
    <property type="entry name" value="RIBONUCLEASE Y"/>
    <property type="match status" value="1"/>
</dbReference>
<dbReference type="OrthoDB" id="1932641at2759"/>
<organism evidence="11 12">
    <name type="scientific">Neocucurbitaria cava</name>
    <dbReference type="NCBI Taxonomy" id="798079"/>
    <lineage>
        <taxon>Eukaryota</taxon>
        <taxon>Fungi</taxon>
        <taxon>Dikarya</taxon>
        <taxon>Ascomycota</taxon>
        <taxon>Pezizomycotina</taxon>
        <taxon>Dothideomycetes</taxon>
        <taxon>Pleosporomycetidae</taxon>
        <taxon>Pleosporales</taxon>
        <taxon>Pleosporineae</taxon>
        <taxon>Cucurbitariaceae</taxon>
        <taxon>Neocucurbitaria</taxon>
    </lineage>
</organism>
<dbReference type="CDD" id="cd22391">
    <property type="entry name" value="KH-I_PNO1_rpt1"/>
    <property type="match status" value="1"/>
</dbReference>
<dbReference type="SMART" id="SM00322">
    <property type="entry name" value="KH"/>
    <property type="match status" value="1"/>
</dbReference>
<evidence type="ECO:0000256" key="2">
    <source>
        <dbReference type="ARBA" id="ARBA00007515"/>
    </source>
</evidence>
<comment type="caution">
    <text evidence="11">The sequence shown here is derived from an EMBL/GenBank/DDBJ whole genome shotgun (WGS) entry which is preliminary data.</text>
</comment>
<dbReference type="InterPro" id="IPR036612">
    <property type="entry name" value="KH_dom_type_1_sf"/>
</dbReference>
<dbReference type="PANTHER" id="PTHR12826:SF13">
    <property type="entry name" value="RNA-BINDING PROTEIN PNO1"/>
    <property type="match status" value="1"/>
</dbReference>
<evidence type="ECO:0000256" key="8">
    <source>
        <dbReference type="ARBA" id="ARBA00071744"/>
    </source>
</evidence>
<evidence type="ECO:0000256" key="7">
    <source>
        <dbReference type="ARBA" id="ARBA00025554"/>
    </source>
</evidence>
<protein>
    <recommendedName>
        <fullName evidence="4">Pre-rRNA-processing protein PNO1</fullName>
    </recommendedName>
    <alternativeName>
        <fullName evidence="8">Pre-rRNA-processing protein pno1</fullName>
    </alternativeName>
</protein>